<dbReference type="EMBL" id="GBRH01231491">
    <property type="protein sequence ID" value="JAD66404.1"/>
    <property type="molecule type" value="Transcribed_RNA"/>
</dbReference>
<protein>
    <submittedName>
        <fullName evidence="1">Uncharacterized protein</fullName>
    </submittedName>
</protein>
<organism evidence="1">
    <name type="scientific">Arundo donax</name>
    <name type="common">Giant reed</name>
    <name type="synonym">Donax arundinaceus</name>
    <dbReference type="NCBI Taxonomy" id="35708"/>
    <lineage>
        <taxon>Eukaryota</taxon>
        <taxon>Viridiplantae</taxon>
        <taxon>Streptophyta</taxon>
        <taxon>Embryophyta</taxon>
        <taxon>Tracheophyta</taxon>
        <taxon>Spermatophyta</taxon>
        <taxon>Magnoliopsida</taxon>
        <taxon>Liliopsida</taxon>
        <taxon>Poales</taxon>
        <taxon>Poaceae</taxon>
        <taxon>PACMAD clade</taxon>
        <taxon>Arundinoideae</taxon>
        <taxon>Arundineae</taxon>
        <taxon>Arundo</taxon>
    </lineage>
</organism>
<proteinExistence type="predicted"/>
<evidence type="ECO:0000313" key="1">
    <source>
        <dbReference type="EMBL" id="JAD66404.1"/>
    </source>
</evidence>
<name>A0A0A9BQY6_ARUDO</name>
<reference evidence="1" key="1">
    <citation type="submission" date="2014-09" db="EMBL/GenBank/DDBJ databases">
        <authorList>
            <person name="Magalhaes I.L.F."/>
            <person name="Oliveira U."/>
            <person name="Santos F.R."/>
            <person name="Vidigal T.H.D.A."/>
            <person name="Brescovit A.D."/>
            <person name="Santos A.J."/>
        </authorList>
    </citation>
    <scope>NUCLEOTIDE SEQUENCE</scope>
    <source>
        <tissue evidence="1">Shoot tissue taken approximately 20 cm above the soil surface</tissue>
    </source>
</reference>
<sequence>MKPELLMLCKSNRDTEYGVPSPEEIWNHSERRHKLLVRLGESVPVL</sequence>
<reference evidence="1" key="2">
    <citation type="journal article" date="2015" name="Data Brief">
        <title>Shoot transcriptome of the giant reed, Arundo donax.</title>
        <authorList>
            <person name="Barrero R.A."/>
            <person name="Guerrero F.D."/>
            <person name="Moolhuijzen P."/>
            <person name="Goolsby J.A."/>
            <person name="Tidwell J."/>
            <person name="Bellgard S.E."/>
            <person name="Bellgard M.I."/>
        </authorList>
    </citation>
    <scope>NUCLEOTIDE SEQUENCE</scope>
    <source>
        <tissue evidence="1">Shoot tissue taken approximately 20 cm above the soil surface</tissue>
    </source>
</reference>
<dbReference type="AlphaFoldDB" id="A0A0A9BQY6"/>
<accession>A0A0A9BQY6</accession>